<gene>
    <name evidence="2" type="ORF">ACFQPS_05625</name>
</gene>
<reference evidence="3" key="1">
    <citation type="journal article" date="2019" name="Int. J. Syst. Evol. Microbiol.">
        <title>The Global Catalogue of Microorganisms (GCM) 10K type strain sequencing project: providing services to taxonomists for standard genome sequencing and annotation.</title>
        <authorList>
            <consortium name="The Broad Institute Genomics Platform"/>
            <consortium name="The Broad Institute Genome Sequencing Center for Infectious Disease"/>
            <person name="Wu L."/>
            <person name="Ma J."/>
        </authorList>
    </citation>
    <scope>NUCLEOTIDE SEQUENCE [LARGE SCALE GENOMIC DNA]</scope>
    <source>
        <strain evidence="3">CGMCC 1.16275</strain>
    </source>
</reference>
<keyword evidence="3" id="KW-1185">Reference proteome</keyword>
<organism evidence="2 3">
    <name type="scientific">Rhodocista pekingensis</name>
    <dbReference type="NCBI Taxonomy" id="201185"/>
    <lineage>
        <taxon>Bacteria</taxon>
        <taxon>Pseudomonadati</taxon>
        <taxon>Pseudomonadota</taxon>
        <taxon>Alphaproteobacteria</taxon>
        <taxon>Rhodospirillales</taxon>
        <taxon>Azospirillaceae</taxon>
        <taxon>Rhodocista</taxon>
    </lineage>
</organism>
<feature type="region of interest" description="Disordered" evidence="1">
    <location>
        <begin position="1"/>
        <end position="20"/>
    </location>
</feature>
<dbReference type="Proteomes" id="UP001596456">
    <property type="component" value="Unassembled WGS sequence"/>
</dbReference>
<dbReference type="EMBL" id="JBHTCM010000006">
    <property type="protein sequence ID" value="MFC7332634.1"/>
    <property type="molecule type" value="Genomic_DNA"/>
</dbReference>
<sequence>MTGGPGGRGAAAGMQDPDDYVASPCTRVCKVDPATRLCIGCRRSLEEITLWGSMTPDQRRAVLAMLPGRSVPRR</sequence>
<proteinExistence type="predicted"/>
<dbReference type="RefSeq" id="WP_377357165.1">
    <property type="nucleotide sequence ID" value="NZ_JBHTCM010000006.1"/>
</dbReference>
<protein>
    <submittedName>
        <fullName evidence="2">DUF1289 domain-containing protein</fullName>
    </submittedName>
</protein>
<evidence type="ECO:0000313" key="2">
    <source>
        <dbReference type="EMBL" id="MFC7332634.1"/>
    </source>
</evidence>
<feature type="compositionally biased region" description="Gly residues" evidence="1">
    <location>
        <begin position="1"/>
        <end position="10"/>
    </location>
</feature>
<dbReference type="PANTHER" id="PTHR35175:SF2">
    <property type="entry name" value="DUF1289 DOMAIN-CONTAINING PROTEIN"/>
    <property type="match status" value="1"/>
</dbReference>
<evidence type="ECO:0000313" key="3">
    <source>
        <dbReference type="Proteomes" id="UP001596456"/>
    </source>
</evidence>
<comment type="caution">
    <text evidence="2">The sequence shown here is derived from an EMBL/GenBank/DDBJ whole genome shotgun (WGS) entry which is preliminary data.</text>
</comment>
<name>A0ABW2KT34_9PROT</name>
<accession>A0ABW2KT34</accession>
<evidence type="ECO:0000256" key="1">
    <source>
        <dbReference type="SAM" id="MobiDB-lite"/>
    </source>
</evidence>
<dbReference type="Pfam" id="PF06945">
    <property type="entry name" value="DUF1289"/>
    <property type="match status" value="1"/>
</dbReference>
<dbReference type="InterPro" id="IPR010710">
    <property type="entry name" value="DUF1289"/>
</dbReference>
<dbReference type="PANTHER" id="PTHR35175">
    <property type="entry name" value="DUF1289 DOMAIN-CONTAINING PROTEIN"/>
    <property type="match status" value="1"/>
</dbReference>